<comment type="caution">
    <text evidence="2">The sequence shown here is derived from an EMBL/GenBank/DDBJ whole genome shotgun (WGS) entry which is preliminary data.</text>
</comment>
<dbReference type="RefSeq" id="WP_201637011.1">
    <property type="nucleotide sequence ID" value="NZ_JAEQNB010000005.1"/>
</dbReference>
<keyword evidence="1" id="KW-0472">Membrane</keyword>
<protein>
    <submittedName>
        <fullName evidence="2">Uncharacterized protein</fullName>
    </submittedName>
</protein>
<keyword evidence="1" id="KW-0812">Transmembrane</keyword>
<feature type="transmembrane region" description="Helical" evidence="1">
    <location>
        <begin position="79"/>
        <end position="97"/>
    </location>
</feature>
<name>A0ABS1JDD1_9BACL</name>
<keyword evidence="3" id="KW-1185">Reference proteome</keyword>
<organism evidence="2 3">
    <name type="scientific">Tumebacillus amylolyticus</name>
    <dbReference type="NCBI Taxonomy" id="2801339"/>
    <lineage>
        <taxon>Bacteria</taxon>
        <taxon>Bacillati</taxon>
        <taxon>Bacillota</taxon>
        <taxon>Bacilli</taxon>
        <taxon>Bacillales</taxon>
        <taxon>Alicyclobacillaceae</taxon>
        <taxon>Tumebacillus</taxon>
    </lineage>
</organism>
<feature type="transmembrane region" description="Helical" evidence="1">
    <location>
        <begin position="138"/>
        <end position="156"/>
    </location>
</feature>
<evidence type="ECO:0000313" key="3">
    <source>
        <dbReference type="Proteomes" id="UP000602284"/>
    </source>
</evidence>
<evidence type="ECO:0000313" key="2">
    <source>
        <dbReference type="EMBL" id="MBL0388244.1"/>
    </source>
</evidence>
<dbReference type="Proteomes" id="UP000602284">
    <property type="component" value="Unassembled WGS sequence"/>
</dbReference>
<gene>
    <name evidence="2" type="ORF">JJB07_16645</name>
</gene>
<evidence type="ECO:0000256" key="1">
    <source>
        <dbReference type="SAM" id="Phobius"/>
    </source>
</evidence>
<keyword evidence="1" id="KW-1133">Transmembrane helix</keyword>
<feature type="transmembrane region" description="Helical" evidence="1">
    <location>
        <begin position="39"/>
        <end position="59"/>
    </location>
</feature>
<feature type="transmembrane region" description="Helical" evidence="1">
    <location>
        <begin position="109"/>
        <end position="126"/>
    </location>
</feature>
<dbReference type="EMBL" id="JAEQNB010000005">
    <property type="protein sequence ID" value="MBL0388244.1"/>
    <property type="molecule type" value="Genomic_DNA"/>
</dbReference>
<reference evidence="2 3" key="1">
    <citation type="submission" date="2021-01" db="EMBL/GenBank/DDBJ databases">
        <title>Tumebacillus sp. strain ITR2 16S ribosomal RNA gene Genome sequencing and assembly.</title>
        <authorList>
            <person name="Kang M."/>
        </authorList>
    </citation>
    <scope>NUCLEOTIDE SEQUENCE [LARGE SCALE GENOMIC DNA]</scope>
    <source>
        <strain evidence="2 3">ITR2</strain>
    </source>
</reference>
<feature type="transmembrane region" description="Helical" evidence="1">
    <location>
        <begin position="15"/>
        <end position="32"/>
    </location>
</feature>
<proteinExistence type="predicted"/>
<sequence length="174" mass="20646">MTIFASGESWDANENFVLVSSIVLILMQAFLIKKMPVPLIVLIWVFNYFLVQLADMVIAVPPLNLYDIMDSPKFEWSDFFTHLFIYPTIGFLFVYLYQKWEPHDLQIAVYVVFWSLLSVLYEWLAVKFGVFHYSGWKLWWSFFVYIVVFVLNLLFVRKMRSLLEELKKTPTSLG</sequence>
<accession>A0ABS1JDD1</accession>